<dbReference type="PROSITE" id="PS50893">
    <property type="entry name" value="ABC_TRANSPORTER_2"/>
    <property type="match status" value="1"/>
</dbReference>
<evidence type="ECO:0000256" key="1">
    <source>
        <dbReference type="ARBA" id="ARBA00005417"/>
    </source>
</evidence>
<dbReference type="GO" id="GO:0005524">
    <property type="term" value="F:ATP binding"/>
    <property type="evidence" value="ECO:0007669"/>
    <property type="project" value="UniProtKB-KW"/>
</dbReference>
<keyword evidence="2" id="KW-0813">Transport</keyword>
<dbReference type="InterPro" id="IPR003593">
    <property type="entry name" value="AAA+_ATPase"/>
</dbReference>
<dbReference type="PANTHER" id="PTHR43335">
    <property type="entry name" value="ABC TRANSPORTER, ATP-BINDING PROTEIN"/>
    <property type="match status" value="1"/>
</dbReference>
<dbReference type="EMBL" id="JBIASD010000007">
    <property type="protein sequence ID" value="MFF3666631.1"/>
    <property type="molecule type" value="Genomic_DNA"/>
</dbReference>
<evidence type="ECO:0000256" key="4">
    <source>
        <dbReference type="ARBA" id="ARBA00022840"/>
    </source>
</evidence>
<dbReference type="Proteomes" id="UP001602013">
    <property type="component" value="Unassembled WGS sequence"/>
</dbReference>
<evidence type="ECO:0000313" key="7">
    <source>
        <dbReference type="Proteomes" id="UP001602013"/>
    </source>
</evidence>
<accession>A0ABW6SNT7</accession>
<proteinExistence type="inferred from homology"/>
<dbReference type="InterPro" id="IPR003439">
    <property type="entry name" value="ABC_transporter-like_ATP-bd"/>
</dbReference>
<feature type="domain" description="ABC transporter" evidence="5">
    <location>
        <begin position="4"/>
        <end position="230"/>
    </location>
</feature>
<dbReference type="InterPro" id="IPR027417">
    <property type="entry name" value="P-loop_NTPase"/>
</dbReference>
<dbReference type="SMART" id="SM00382">
    <property type="entry name" value="AAA"/>
    <property type="match status" value="1"/>
</dbReference>
<name>A0ABW6SNT7_9ACTN</name>
<dbReference type="RefSeq" id="WP_387411225.1">
    <property type="nucleotide sequence ID" value="NZ_CP191998.1"/>
</dbReference>
<dbReference type="InterPro" id="IPR017871">
    <property type="entry name" value="ABC_transporter-like_CS"/>
</dbReference>
<dbReference type="PROSITE" id="PS00211">
    <property type="entry name" value="ABC_TRANSPORTER_1"/>
    <property type="match status" value="1"/>
</dbReference>
<keyword evidence="4 6" id="KW-0067">ATP-binding</keyword>
<keyword evidence="7" id="KW-1185">Reference proteome</keyword>
<comment type="similarity">
    <text evidence="1">Belongs to the ABC transporter superfamily.</text>
</comment>
<evidence type="ECO:0000313" key="6">
    <source>
        <dbReference type="EMBL" id="MFF3666631.1"/>
    </source>
</evidence>
<dbReference type="SUPFAM" id="SSF52540">
    <property type="entry name" value="P-loop containing nucleoside triphosphate hydrolases"/>
    <property type="match status" value="1"/>
</dbReference>
<evidence type="ECO:0000256" key="3">
    <source>
        <dbReference type="ARBA" id="ARBA00022741"/>
    </source>
</evidence>
<gene>
    <name evidence="6" type="ORF">ACFYXI_13625</name>
</gene>
<protein>
    <submittedName>
        <fullName evidence="6">ABC transporter ATP-binding protein</fullName>
    </submittedName>
</protein>
<sequence length="296" mass="31362">MTAIEIRNLSKSFGAVRAVDGVSFTVKAGTVTGYLGPNGAGKTTTLRSLLGLVTPDSGEALVNGKRYRDMATPLNEVGAVLEATNFHPGRTARNHLRLLCVAAGLPVSRADEALGQVGLADAAGKRVGGFSLGMRQRLALASALLGEPKVYILDEPANGLDPAGIQWLRGFLRHLAHDRGAAVLVSSHVLSEVEQTVDDIVIIAGGRLVRQGTLAELTTNGEKTVRVRTAGDGELAPALEKAGATVDRLDDGALRVHGLEPEEIGRVVLDQRVVLTEMLAERSDLQKVFLELTEER</sequence>
<evidence type="ECO:0000259" key="5">
    <source>
        <dbReference type="PROSITE" id="PS50893"/>
    </source>
</evidence>
<organism evidence="6 7">
    <name type="scientific">Microtetraspora malaysiensis</name>
    <dbReference type="NCBI Taxonomy" id="161358"/>
    <lineage>
        <taxon>Bacteria</taxon>
        <taxon>Bacillati</taxon>
        <taxon>Actinomycetota</taxon>
        <taxon>Actinomycetes</taxon>
        <taxon>Streptosporangiales</taxon>
        <taxon>Streptosporangiaceae</taxon>
        <taxon>Microtetraspora</taxon>
    </lineage>
</organism>
<dbReference type="Pfam" id="PF00005">
    <property type="entry name" value="ABC_tran"/>
    <property type="match status" value="1"/>
</dbReference>
<dbReference type="Gene3D" id="3.40.50.300">
    <property type="entry name" value="P-loop containing nucleotide triphosphate hydrolases"/>
    <property type="match status" value="1"/>
</dbReference>
<evidence type="ECO:0000256" key="2">
    <source>
        <dbReference type="ARBA" id="ARBA00022448"/>
    </source>
</evidence>
<dbReference type="PANTHER" id="PTHR43335:SF4">
    <property type="entry name" value="ABC TRANSPORTER, ATP-BINDING PROTEIN"/>
    <property type="match status" value="1"/>
</dbReference>
<keyword evidence="3" id="KW-0547">Nucleotide-binding</keyword>
<reference evidence="6 7" key="1">
    <citation type="submission" date="2024-10" db="EMBL/GenBank/DDBJ databases">
        <title>The Natural Products Discovery Center: Release of the First 8490 Sequenced Strains for Exploring Actinobacteria Biosynthetic Diversity.</title>
        <authorList>
            <person name="Kalkreuter E."/>
            <person name="Kautsar S.A."/>
            <person name="Yang D."/>
            <person name="Bader C.D."/>
            <person name="Teijaro C.N."/>
            <person name="Fluegel L."/>
            <person name="Davis C.M."/>
            <person name="Simpson J.R."/>
            <person name="Lauterbach L."/>
            <person name="Steele A.D."/>
            <person name="Gui C."/>
            <person name="Meng S."/>
            <person name="Li G."/>
            <person name="Viehrig K."/>
            <person name="Ye F."/>
            <person name="Su P."/>
            <person name="Kiefer A.F."/>
            <person name="Nichols A."/>
            <person name="Cepeda A.J."/>
            <person name="Yan W."/>
            <person name="Fan B."/>
            <person name="Jiang Y."/>
            <person name="Adhikari A."/>
            <person name="Zheng C.-J."/>
            <person name="Schuster L."/>
            <person name="Cowan T.M."/>
            <person name="Smanski M.J."/>
            <person name="Chevrette M.G."/>
            <person name="De Carvalho L.P.S."/>
            <person name="Shen B."/>
        </authorList>
    </citation>
    <scope>NUCLEOTIDE SEQUENCE [LARGE SCALE GENOMIC DNA]</scope>
    <source>
        <strain evidence="6 7">NPDC002173</strain>
    </source>
</reference>
<comment type="caution">
    <text evidence="6">The sequence shown here is derived from an EMBL/GenBank/DDBJ whole genome shotgun (WGS) entry which is preliminary data.</text>
</comment>